<sequence>MVYPPADPAWTRMPVARGGRRAGQSGRFGGYPNGPGRSRRVEIKELKSFCMVAKLASFSKASAALGIGQPAVTKHVKRLEAELGRTLVERGLRPLRLTAAGSNLFRMAEPLLEGLENLDRCGPMAVTAPINIAVPHGYVSDLLPEAVRALRTEWPAARVRIRSATKEEVFELVQTGSVDFAVAPISGSARQFAFDRLFPSERILITPADHAFVTTAPASLAEVARHPLVLPRFHTQTRALLEGEFRRLDLAYEVAVEVDGIDQLERYVELGVGLAVGLRGAASTGRNPRLGTVSLAAFLPSETIGIVRNRSLPLSEPAQALVAGLHALVDAPGEARPAKRHRDGTG</sequence>
<dbReference type="PROSITE" id="PS50931">
    <property type="entry name" value="HTH_LYSR"/>
    <property type="match status" value="1"/>
</dbReference>
<evidence type="ECO:0000313" key="8">
    <source>
        <dbReference type="Proteomes" id="UP000249130"/>
    </source>
</evidence>
<dbReference type="InterPro" id="IPR036388">
    <property type="entry name" value="WH-like_DNA-bd_sf"/>
</dbReference>
<dbReference type="GO" id="GO:0005829">
    <property type="term" value="C:cytosol"/>
    <property type="evidence" value="ECO:0007669"/>
    <property type="project" value="TreeGrafter"/>
</dbReference>
<evidence type="ECO:0000256" key="3">
    <source>
        <dbReference type="ARBA" id="ARBA00023125"/>
    </source>
</evidence>
<feature type="domain" description="HTH lysR-type" evidence="6">
    <location>
        <begin position="41"/>
        <end position="98"/>
    </location>
</feature>
<reference evidence="7 8" key="1">
    <citation type="submission" date="2017-07" db="EMBL/GenBank/DDBJ databases">
        <title>Draft Genome Sequences of Select Purple Nonsulfur Bacteria.</title>
        <authorList>
            <person name="Lasarre B."/>
            <person name="Mckinlay J.B."/>
        </authorList>
    </citation>
    <scope>NUCLEOTIDE SEQUENCE [LARGE SCALE GENOMIC DNA]</scope>
    <source>
        <strain evidence="7 8">DSM 5909</strain>
    </source>
</reference>
<comment type="similarity">
    <text evidence="1">Belongs to the LysR transcriptional regulatory family.</text>
</comment>
<dbReference type="InterPro" id="IPR000847">
    <property type="entry name" value="LysR_HTH_N"/>
</dbReference>
<dbReference type="Pfam" id="PF00126">
    <property type="entry name" value="HTH_1"/>
    <property type="match status" value="1"/>
</dbReference>
<dbReference type="SUPFAM" id="SSF53850">
    <property type="entry name" value="Periplasmic binding protein-like II"/>
    <property type="match status" value="1"/>
</dbReference>
<dbReference type="CDD" id="cd05466">
    <property type="entry name" value="PBP2_LTTR_substrate"/>
    <property type="match status" value="1"/>
</dbReference>
<keyword evidence="4" id="KW-0804">Transcription</keyword>
<evidence type="ECO:0000313" key="7">
    <source>
        <dbReference type="EMBL" id="RAI42990.1"/>
    </source>
</evidence>
<dbReference type="OrthoDB" id="7260751at2"/>
<dbReference type="InterPro" id="IPR036390">
    <property type="entry name" value="WH_DNA-bd_sf"/>
</dbReference>
<protein>
    <recommendedName>
        <fullName evidence="6">HTH lysR-type domain-containing protein</fullName>
    </recommendedName>
</protein>
<evidence type="ECO:0000256" key="2">
    <source>
        <dbReference type="ARBA" id="ARBA00023015"/>
    </source>
</evidence>
<dbReference type="GO" id="GO:0003700">
    <property type="term" value="F:DNA-binding transcription factor activity"/>
    <property type="evidence" value="ECO:0007669"/>
    <property type="project" value="InterPro"/>
</dbReference>
<dbReference type="Gene3D" id="1.10.10.10">
    <property type="entry name" value="Winged helix-like DNA-binding domain superfamily/Winged helix DNA-binding domain"/>
    <property type="match status" value="1"/>
</dbReference>
<dbReference type="SUPFAM" id="SSF46785">
    <property type="entry name" value="Winged helix' DNA-binding domain"/>
    <property type="match status" value="1"/>
</dbReference>
<dbReference type="InterPro" id="IPR050950">
    <property type="entry name" value="HTH-type_LysR_regulators"/>
</dbReference>
<dbReference type="InterPro" id="IPR005119">
    <property type="entry name" value="LysR_subst-bd"/>
</dbReference>
<dbReference type="PRINTS" id="PR00039">
    <property type="entry name" value="HTHLYSR"/>
</dbReference>
<dbReference type="PANTHER" id="PTHR30419">
    <property type="entry name" value="HTH-TYPE TRANSCRIPTIONAL REGULATOR YBHD"/>
    <property type="match status" value="1"/>
</dbReference>
<dbReference type="PANTHER" id="PTHR30419:SF8">
    <property type="entry name" value="NITROGEN ASSIMILATION TRANSCRIPTIONAL ACTIVATOR-RELATED"/>
    <property type="match status" value="1"/>
</dbReference>
<dbReference type="GO" id="GO:0003677">
    <property type="term" value="F:DNA binding"/>
    <property type="evidence" value="ECO:0007669"/>
    <property type="project" value="UniProtKB-KW"/>
</dbReference>
<gene>
    <name evidence="7" type="ORF">CH341_16620</name>
</gene>
<name>A0A327KVS5_9BRAD</name>
<organism evidence="7 8">
    <name type="scientific">Rhodoplanes roseus</name>
    <dbReference type="NCBI Taxonomy" id="29409"/>
    <lineage>
        <taxon>Bacteria</taxon>
        <taxon>Pseudomonadati</taxon>
        <taxon>Pseudomonadota</taxon>
        <taxon>Alphaproteobacteria</taxon>
        <taxon>Hyphomicrobiales</taxon>
        <taxon>Nitrobacteraceae</taxon>
        <taxon>Rhodoplanes</taxon>
    </lineage>
</organism>
<evidence type="ECO:0000256" key="5">
    <source>
        <dbReference type="SAM" id="MobiDB-lite"/>
    </source>
</evidence>
<evidence type="ECO:0000256" key="1">
    <source>
        <dbReference type="ARBA" id="ARBA00009437"/>
    </source>
</evidence>
<dbReference type="Pfam" id="PF03466">
    <property type="entry name" value="LysR_substrate"/>
    <property type="match status" value="1"/>
</dbReference>
<evidence type="ECO:0000256" key="4">
    <source>
        <dbReference type="ARBA" id="ARBA00023163"/>
    </source>
</evidence>
<dbReference type="Proteomes" id="UP000249130">
    <property type="component" value="Unassembled WGS sequence"/>
</dbReference>
<evidence type="ECO:0000259" key="6">
    <source>
        <dbReference type="PROSITE" id="PS50931"/>
    </source>
</evidence>
<keyword evidence="2" id="KW-0805">Transcription regulation</keyword>
<comment type="caution">
    <text evidence="7">The sequence shown here is derived from an EMBL/GenBank/DDBJ whole genome shotgun (WGS) entry which is preliminary data.</text>
</comment>
<feature type="region of interest" description="Disordered" evidence="5">
    <location>
        <begin position="13"/>
        <end position="36"/>
    </location>
</feature>
<dbReference type="AlphaFoldDB" id="A0A327KVS5"/>
<dbReference type="Gene3D" id="3.40.190.290">
    <property type="match status" value="1"/>
</dbReference>
<keyword evidence="8" id="KW-1185">Reference proteome</keyword>
<keyword evidence="3" id="KW-0238">DNA-binding</keyword>
<dbReference type="EMBL" id="NPEX01000113">
    <property type="protein sequence ID" value="RAI42990.1"/>
    <property type="molecule type" value="Genomic_DNA"/>
</dbReference>
<accession>A0A327KVS5</accession>
<proteinExistence type="inferred from homology"/>